<dbReference type="AlphaFoldDB" id="A0A7S0HTS5"/>
<proteinExistence type="predicted"/>
<dbReference type="Pfam" id="PF13426">
    <property type="entry name" value="PAS_9"/>
    <property type="match status" value="1"/>
</dbReference>
<name>A0A7S0HTS5_9CRYP</name>
<protein>
    <recommendedName>
        <fullName evidence="1">PAS domain-containing protein</fullName>
    </recommendedName>
</protein>
<dbReference type="InterPro" id="IPR035965">
    <property type="entry name" value="PAS-like_dom_sf"/>
</dbReference>
<dbReference type="InterPro" id="IPR000014">
    <property type="entry name" value="PAS"/>
</dbReference>
<evidence type="ECO:0000313" key="2">
    <source>
        <dbReference type="EMBL" id="CAD8502021.1"/>
    </source>
</evidence>
<feature type="domain" description="PAS" evidence="1">
    <location>
        <begin position="41"/>
        <end position="121"/>
    </location>
</feature>
<accession>A0A7S0HTS5</accession>
<dbReference type="EMBL" id="HBEO01029778">
    <property type="protein sequence ID" value="CAD8502021.1"/>
    <property type="molecule type" value="Transcribed_RNA"/>
</dbReference>
<dbReference type="SUPFAM" id="SSF55785">
    <property type="entry name" value="PYP-like sensor domain (PAS domain)"/>
    <property type="match status" value="1"/>
</dbReference>
<sequence>MTTFESQSIPLTNEAHEEVDAWAAFGDLMTEHVSGDYNAFIVVDNSQEGFPIVFASPAMCRLMGTPDLVGQPLDIFCGELTDEDDLALLRDALSGQTMKSCCIASYNVEGNMFWNHVVMQPGLPLELPFSYIACHDVSHIFDSIEENSRIQDHPEATKIHIAQVQNGHMALNMVRMMVYGEDDSAAEASTSVTEQQAASPPLVQMDFDELSADLLVSEVPVEEVLPAEESAVLSPSPREKVAEVEEASVASAVVTSSVELPHCQRVDLISQLRTVWTSIRHSH</sequence>
<evidence type="ECO:0000259" key="1">
    <source>
        <dbReference type="Pfam" id="PF13426"/>
    </source>
</evidence>
<organism evidence="2">
    <name type="scientific">Hanusia phi</name>
    <dbReference type="NCBI Taxonomy" id="3032"/>
    <lineage>
        <taxon>Eukaryota</taxon>
        <taxon>Cryptophyceae</taxon>
        <taxon>Pyrenomonadales</taxon>
        <taxon>Geminigeraceae</taxon>
        <taxon>Hanusia</taxon>
    </lineage>
</organism>
<dbReference type="Gene3D" id="3.30.450.20">
    <property type="entry name" value="PAS domain"/>
    <property type="match status" value="1"/>
</dbReference>
<dbReference type="CDD" id="cd00130">
    <property type="entry name" value="PAS"/>
    <property type="match status" value="1"/>
</dbReference>
<reference evidence="2" key="1">
    <citation type="submission" date="2021-01" db="EMBL/GenBank/DDBJ databases">
        <authorList>
            <person name="Corre E."/>
            <person name="Pelletier E."/>
            <person name="Niang G."/>
            <person name="Scheremetjew M."/>
            <person name="Finn R."/>
            <person name="Kale V."/>
            <person name="Holt S."/>
            <person name="Cochrane G."/>
            <person name="Meng A."/>
            <person name="Brown T."/>
            <person name="Cohen L."/>
        </authorList>
    </citation>
    <scope>NUCLEOTIDE SEQUENCE</scope>
    <source>
        <strain evidence="2">CCMP325</strain>
    </source>
</reference>
<gene>
    <name evidence="2" type="ORF">HPHI1048_LOCUS20219</name>
</gene>